<organism evidence="4 5">
    <name type="scientific">Tropicimonas isoalkanivorans</name>
    <dbReference type="NCBI Taxonomy" id="441112"/>
    <lineage>
        <taxon>Bacteria</taxon>
        <taxon>Pseudomonadati</taxon>
        <taxon>Pseudomonadota</taxon>
        <taxon>Alphaproteobacteria</taxon>
        <taxon>Rhodobacterales</taxon>
        <taxon>Roseobacteraceae</taxon>
        <taxon>Tropicimonas</taxon>
    </lineage>
</organism>
<dbReference type="EMBL" id="FOLG01000001">
    <property type="protein sequence ID" value="SFB76294.1"/>
    <property type="molecule type" value="Genomic_DNA"/>
</dbReference>
<reference evidence="4 5" key="1">
    <citation type="submission" date="2016-10" db="EMBL/GenBank/DDBJ databases">
        <authorList>
            <person name="de Groot N.N."/>
        </authorList>
    </citation>
    <scope>NUCLEOTIDE SEQUENCE [LARGE SCALE GENOMIC DNA]</scope>
    <source>
        <strain evidence="4 5">DSM 19548</strain>
    </source>
</reference>
<keyword evidence="5" id="KW-1185">Reference proteome</keyword>
<dbReference type="STRING" id="441112.SAMN04488094_101361"/>
<evidence type="ECO:0000313" key="5">
    <source>
        <dbReference type="Proteomes" id="UP000198728"/>
    </source>
</evidence>
<dbReference type="GO" id="GO:0005886">
    <property type="term" value="C:plasma membrane"/>
    <property type="evidence" value="ECO:0007669"/>
    <property type="project" value="UniProtKB-SubCell"/>
</dbReference>
<dbReference type="Pfam" id="PF02632">
    <property type="entry name" value="BioY"/>
    <property type="match status" value="1"/>
</dbReference>
<dbReference type="Gene3D" id="1.10.1760.20">
    <property type="match status" value="1"/>
</dbReference>
<sequence>MAQATFDKALVEAIGPSEGTALRVKQAVLFVTGIALLALMAQIKVPVPGSPVAMNLGTFAVLTIGAAYGPRLGLATILGYMLVGALGFDVFQSSTADLHGIQYMMGSTGGYLVGYVLAAVALGWFARIGWDRSAPKMAVAMLVGNALIYVPGLLWLGQLYGWDQPILAWGLTPFLVGDALKLALAAMLLPAAWKLVGKARG</sequence>
<evidence type="ECO:0000256" key="2">
    <source>
        <dbReference type="PIRNR" id="PIRNR016661"/>
    </source>
</evidence>
<feature type="transmembrane region" description="Helical" evidence="3">
    <location>
        <begin position="166"/>
        <end position="193"/>
    </location>
</feature>
<feature type="transmembrane region" description="Helical" evidence="3">
    <location>
        <begin position="138"/>
        <end position="160"/>
    </location>
</feature>
<name>A0A1I1DN72_9RHOB</name>
<dbReference type="Proteomes" id="UP000198728">
    <property type="component" value="Unassembled WGS sequence"/>
</dbReference>
<dbReference type="OrthoDB" id="9803495at2"/>
<keyword evidence="2" id="KW-1003">Cell membrane</keyword>
<dbReference type="PANTHER" id="PTHR34295:SF1">
    <property type="entry name" value="BIOTIN TRANSPORTER BIOY"/>
    <property type="match status" value="1"/>
</dbReference>
<dbReference type="PIRSF" id="PIRSF016661">
    <property type="entry name" value="BioY"/>
    <property type="match status" value="1"/>
</dbReference>
<dbReference type="InterPro" id="IPR003784">
    <property type="entry name" value="BioY"/>
</dbReference>
<accession>A0A1I1DN72</accession>
<dbReference type="RefSeq" id="WP_093359385.1">
    <property type="nucleotide sequence ID" value="NZ_FOLG01000001.1"/>
</dbReference>
<comment type="similarity">
    <text evidence="1 2">Belongs to the BioY family.</text>
</comment>
<evidence type="ECO:0000256" key="3">
    <source>
        <dbReference type="SAM" id="Phobius"/>
    </source>
</evidence>
<feature type="transmembrane region" description="Helical" evidence="3">
    <location>
        <begin position="27"/>
        <end position="47"/>
    </location>
</feature>
<keyword evidence="2 3" id="KW-0472">Membrane</keyword>
<keyword evidence="2" id="KW-0813">Transport</keyword>
<comment type="subcellular location">
    <subcellularLocation>
        <location evidence="2">Cell membrane</location>
        <topology evidence="2">Multi-pass membrane protein</topology>
    </subcellularLocation>
</comment>
<feature type="transmembrane region" description="Helical" evidence="3">
    <location>
        <begin position="103"/>
        <end position="126"/>
    </location>
</feature>
<dbReference type="AlphaFoldDB" id="A0A1I1DN72"/>
<protein>
    <recommendedName>
        <fullName evidence="2">Biotin transporter</fullName>
    </recommendedName>
</protein>
<gene>
    <name evidence="4" type="ORF">SAMN04488094_101361</name>
</gene>
<evidence type="ECO:0000313" key="4">
    <source>
        <dbReference type="EMBL" id="SFB76294.1"/>
    </source>
</evidence>
<dbReference type="PANTHER" id="PTHR34295">
    <property type="entry name" value="BIOTIN TRANSPORTER BIOY"/>
    <property type="match status" value="1"/>
</dbReference>
<keyword evidence="3" id="KW-1133">Transmembrane helix</keyword>
<keyword evidence="3" id="KW-0812">Transmembrane</keyword>
<proteinExistence type="inferred from homology"/>
<dbReference type="GO" id="GO:0015225">
    <property type="term" value="F:biotin transmembrane transporter activity"/>
    <property type="evidence" value="ECO:0007669"/>
    <property type="project" value="UniProtKB-UniRule"/>
</dbReference>
<evidence type="ECO:0000256" key="1">
    <source>
        <dbReference type="ARBA" id="ARBA00010692"/>
    </source>
</evidence>